<evidence type="ECO:0000313" key="1">
    <source>
        <dbReference type="EMBL" id="TLD39881.1"/>
    </source>
</evidence>
<organism evidence="1 2">
    <name type="scientific">Candidatus Jettenia ecosi</name>
    <dbReference type="NCBI Taxonomy" id="2494326"/>
    <lineage>
        <taxon>Bacteria</taxon>
        <taxon>Pseudomonadati</taxon>
        <taxon>Planctomycetota</taxon>
        <taxon>Candidatus Brocadiia</taxon>
        <taxon>Candidatus Brocadiales</taxon>
        <taxon>Candidatus Brocadiaceae</taxon>
        <taxon>Candidatus Jettenia</taxon>
    </lineage>
</organism>
<proteinExistence type="predicted"/>
<dbReference type="Proteomes" id="UP000319783">
    <property type="component" value="Unassembled WGS sequence"/>
</dbReference>
<reference evidence="1 2" key="1">
    <citation type="submission" date="2019-04" db="EMBL/GenBank/DDBJ databases">
        <title>Genome of a novel bacterium Candidatus Jettenia ecosi reconstructed from metagenome of an anammox bioreactor.</title>
        <authorList>
            <person name="Mardanov A.V."/>
            <person name="Beletsky A.V."/>
            <person name="Ravin N.V."/>
            <person name="Botchkova E.A."/>
            <person name="Litti Y.V."/>
            <person name="Nozhevnikova A.N."/>
        </authorList>
    </citation>
    <scope>NUCLEOTIDE SEQUENCE [LARGE SCALE GENOMIC DNA]</scope>
    <source>
        <strain evidence="1">J2</strain>
    </source>
</reference>
<name>A0A533QBB1_9BACT</name>
<protein>
    <submittedName>
        <fullName evidence="1">Uncharacterized protein</fullName>
    </submittedName>
</protein>
<dbReference type="EMBL" id="SULG01000174">
    <property type="protein sequence ID" value="TLD39881.1"/>
    <property type="molecule type" value="Genomic_DNA"/>
</dbReference>
<accession>A0A533QBB1</accession>
<sequence>MAPGHTLTAEAGTVLIEFSPKEEFRKLTEIAEKNFACMTKKGA</sequence>
<gene>
    <name evidence="1" type="ORF">JETT_3858</name>
</gene>
<evidence type="ECO:0000313" key="2">
    <source>
        <dbReference type="Proteomes" id="UP000319783"/>
    </source>
</evidence>
<dbReference type="AlphaFoldDB" id="A0A533QBB1"/>
<comment type="caution">
    <text evidence="1">The sequence shown here is derived from an EMBL/GenBank/DDBJ whole genome shotgun (WGS) entry which is preliminary data.</text>
</comment>